<organism evidence="1 2">
    <name type="scientific">Paenibacillus antri</name>
    <dbReference type="NCBI Taxonomy" id="2582848"/>
    <lineage>
        <taxon>Bacteria</taxon>
        <taxon>Bacillati</taxon>
        <taxon>Bacillota</taxon>
        <taxon>Bacilli</taxon>
        <taxon>Bacillales</taxon>
        <taxon>Paenibacillaceae</taxon>
        <taxon>Paenibacillus</taxon>
    </lineage>
</organism>
<dbReference type="InterPro" id="IPR020288">
    <property type="entry name" value="Sheath_initiator"/>
</dbReference>
<name>A0A5R9G7Q9_9BACL</name>
<sequence length="135" mass="15587">MGMGLTPEIEFPTVIQRKAPALRTYKLDFETGEIGRRIDGAEAIQQLIHKAVRTIRFSHPIYSDDYGCEIQHMLGKPFSQGFIQVEMVRMITEALVYDERIHRVYDFTITSENDEVYIAFFADTTQGTIRYEGVM</sequence>
<proteinExistence type="predicted"/>
<evidence type="ECO:0000313" key="1">
    <source>
        <dbReference type="EMBL" id="TLS51751.1"/>
    </source>
</evidence>
<keyword evidence="2" id="KW-1185">Reference proteome</keyword>
<dbReference type="EMBL" id="VCIW01000007">
    <property type="protein sequence ID" value="TLS51751.1"/>
    <property type="molecule type" value="Genomic_DNA"/>
</dbReference>
<dbReference type="Pfam" id="PF10934">
    <property type="entry name" value="Sheath_initiator"/>
    <property type="match status" value="1"/>
</dbReference>
<protein>
    <submittedName>
        <fullName evidence="1">DUF2634 domain-containing protein</fullName>
    </submittedName>
</protein>
<dbReference type="Proteomes" id="UP000309676">
    <property type="component" value="Unassembled WGS sequence"/>
</dbReference>
<gene>
    <name evidence="1" type="ORF">FE782_12605</name>
</gene>
<dbReference type="AlphaFoldDB" id="A0A5R9G7Q9"/>
<accession>A0A5R9G7Q9</accession>
<reference evidence="1 2" key="1">
    <citation type="submission" date="2019-05" db="EMBL/GenBank/DDBJ databases">
        <authorList>
            <person name="Narsing Rao M.P."/>
            <person name="Li W.J."/>
        </authorList>
    </citation>
    <scope>NUCLEOTIDE SEQUENCE [LARGE SCALE GENOMIC DNA]</scope>
    <source>
        <strain evidence="1 2">SYSU_K30003</strain>
    </source>
</reference>
<dbReference type="Gene3D" id="3.10.450.40">
    <property type="match status" value="1"/>
</dbReference>
<comment type="caution">
    <text evidence="1">The sequence shown here is derived from an EMBL/GenBank/DDBJ whole genome shotgun (WGS) entry which is preliminary data.</text>
</comment>
<evidence type="ECO:0000313" key="2">
    <source>
        <dbReference type="Proteomes" id="UP000309676"/>
    </source>
</evidence>
<dbReference type="SUPFAM" id="SSF160719">
    <property type="entry name" value="gpW/gp25-like"/>
    <property type="match status" value="1"/>
</dbReference>